<dbReference type="RefSeq" id="WP_185002262.1">
    <property type="nucleotide sequence ID" value="NZ_BAAAUI010000015.1"/>
</dbReference>
<reference evidence="6 7" key="1">
    <citation type="submission" date="2020-08" db="EMBL/GenBank/DDBJ databases">
        <title>Sequencing the genomes of 1000 actinobacteria strains.</title>
        <authorList>
            <person name="Klenk H.-P."/>
        </authorList>
    </citation>
    <scope>NUCLEOTIDE SEQUENCE [LARGE SCALE GENOMIC DNA]</scope>
    <source>
        <strain evidence="6 7">DSM 44230</strain>
    </source>
</reference>
<sequence>MTTRAGPRMRSWELFAGFFLLFLLFPVYYLLAGGLPVLWKIAGLIGIGVIGVTYLVVPPRLFEAPMWQRIALVLGQAALITLITLAFGVEFLSLFVYLAATAAILLPVWLAVLVPVVPSIVAVRAVLDGGPFWLAWIILAMLLSTFSVLGVAELIRGNIKLYREQEQAALLAVAEERARLARDLHDVLGHSLTTITIKAGLARRLLEAGQREAAIVEVSDVEALSRAALTDVRATVSGYRETSLAAELAGARVALQAAGITADLPHAVDNVAPRHQPVFAYVLREAVTNVLRHSGATRCEVRFGLSWLEVTDDGAPQATTGRTGTGLTGLTERLAAVGGTLAAGPLPAGGFRLRAEIGDDE</sequence>
<accession>A0A7W7C8D2</accession>
<feature type="transmembrane region" description="Helical" evidence="4">
    <location>
        <begin position="12"/>
        <end position="31"/>
    </location>
</feature>
<dbReference type="GO" id="GO:0016020">
    <property type="term" value="C:membrane"/>
    <property type="evidence" value="ECO:0007669"/>
    <property type="project" value="InterPro"/>
</dbReference>
<feature type="transmembrane region" description="Helical" evidence="4">
    <location>
        <begin position="95"/>
        <end position="121"/>
    </location>
</feature>
<keyword evidence="2 6" id="KW-0418">Kinase</keyword>
<dbReference type="Gene3D" id="1.20.5.1930">
    <property type="match status" value="1"/>
</dbReference>
<proteinExistence type="predicted"/>
<keyword evidence="3" id="KW-0902">Two-component regulatory system</keyword>
<evidence type="ECO:0000259" key="5">
    <source>
        <dbReference type="Pfam" id="PF07730"/>
    </source>
</evidence>
<evidence type="ECO:0000256" key="1">
    <source>
        <dbReference type="ARBA" id="ARBA00022679"/>
    </source>
</evidence>
<organism evidence="6 7">
    <name type="scientific">Crossiella cryophila</name>
    <dbReference type="NCBI Taxonomy" id="43355"/>
    <lineage>
        <taxon>Bacteria</taxon>
        <taxon>Bacillati</taxon>
        <taxon>Actinomycetota</taxon>
        <taxon>Actinomycetes</taxon>
        <taxon>Pseudonocardiales</taxon>
        <taxon>Pseudonocardiaceae</taxon>
        <taxon>Crossiella</taxon>
    </lineage>
</organism>
<keyword evidence="7" id="KW-1185">Reference proteome</keyword>
<dbReference type="GO" id="GO:0046983">
    <property type="term" value="F:protein dimerization activity"/>
    <property type="evidence" value="ECO:0007669"/>
    <property type="project" value="InterPro"/>
</dbReference>
<feature type="transmembrane region" description="Helical" evidence="4">
    <location>
        <begin position="37"/>
        <end position="57"/>
    </location>
</feature>
<evidence type="ECO:0000256" key="2">
    <source>
        <dbReference type="ARBA" id="ARBA00022777"/>
    </source>
</evidence>
<feature type="domain" description="Signal transduction histidine kinase subgroup 3 dimerisation and phosphoacceptor" evidence="5">
    <location>
        <begin position="176"/>
        <end position="243"/>
    </location>
</feature>
<feature type="transmembrane region" description="Helical" evidence="4">
    <location>
        <begin position="69"/>
        <end position="89"/>
    </location>
</feature>
<evidence type="ECO:0000313" key="6">
    <source>
        <dbReference type="EMBL" id="MBB4676437.1"/>
    </source>
</evidence>
<dbReference type="Pfam" id="PF07730">
    <property type="entry name" value="HisKA_3"/>
    <property type="match status" value="1"/>
</dbReference>
<dbReference type="InterPro" id="IPR050482">
    <property type="entry name" value="Sensor_HK_TwoCompSys"/>
</dbReference>
<dbReference type="CDD" id="cd16917">
    <property type="entry name" value="HATPase_UhpB-NarQ-NarX-like"/>
    <property type="match status" value="1"/>
</dbReference>
<dbReference type="GO" id="GO:0000155">
    <property type="term" value="F:phosphorelay sensor kinase activity"/>
    <property type="evidence" value="ECO:0007669"/>
    <property type="project" value="InterPro"/>
</dbReference>
<keyword evidence="4" id="KW-0472">Membrane</keyword>
<dbReference type="InterPro" id="IPR036890">
    <property type="entry name" value="HATPase_C_sf"/>
</dbReference>
<evidence type="ECO:0000313" key="7">
    <source>
        <dbReference type="Proteomes" id="UP000533598"/>
    </source>
</evidence>
<dbReference type="PANTHER" id="PTHR24421">
    <property type="entry name" value="NITRATE/NITRITE SENSOR PROTEIN NARX-RELATED"/>
    <property type="match status" value="1"/>
</dbReference>
<evidence type="ECO:0000256" key="3">
    <source>
        <dbReference type="ARBA" id="ARBA00023012"/>
    </source>
</evidence>
<dbReference type="Gene3D" id="3.30.565.10">
    <property type="entry name" value="Histidine kinase-like ATPase, C-terminal domain"/>
    <property type="match status" value="1"/>
</dbReference>
<protein>
    <submittedName>
        <fullName evidence="6">Two-component system sensor histidine kinase DesK</fullName>
        <ecNumber evidence="6">2.7.13.3</ecNumber>
    </submittedName>
</protein>
<feature type="transmembrane region" description="Helical" evidence="4">
    <location>
        <begin position="133"/>
        <end position="155"/>
    </location>
</feature>
<dbReference type="AlphaFoldDB" id="A0A7W7C8D2"/>
<dbReference type="InterPro" id="IPR011712">
    <property type="entry name" value="Sig_transdc_His_kin_sub3_dim/P"/>
</dbReference>
<keyword evidence="4" id="KW-0812">Transmembrane</keyword>
<dbReference type="PANTHER" id="PTHR24421:SF63">
    <property type="entry name" value="SENSOR HISTIDINE KINASE DESK"/>
    <property type="match status" value="1"/>
</dbReference>
<dbReference type="SUPFAM" id="SSF55874">
    <property type="entry name" value="ATPase domain of HSP90 chaperone/DNA topoisomerase II/histidine kinase"/>
    <property type="match status" value="1"/>
</dbReference>
<name>A0A7W7C8D2_9PSEU</name>
<dbReference type="EC" id="2.7.13.3" evidence="6"/>
<gene>
    <name evidence="6" type="ORF">HNR67_002555</name>
</gene>
<keyword evidence="4" id="KW-1133">Transmembrane helix</keyword>
<keyword evidence="1 6" id="KW-0808">Transferase</keyword>
<evidence type="ECO:0000256" key="4">
    <source>
        <dbReference type="SAM" id="Phobius"/>
    </source>
</evidence>
<dbReference type="EMBL" id="JACHMH010000001">
    <property type="protein sequence ID" value="MBB4676437.1"/>
    <property type="molecule type" value="Genomic_DNA"/>
</dbReference>
<comment type="caution">
    <text evidence="6">The sequence shown here is derived from an EMBL/GenBank/DDBJ whole genome shotgun (WGS) entry which is preliminary data.</text>
</comment>
<dbReference type="Proteomes" id="UP000533598">
    <property type="component" value="Unassembled WGS sequence"/>
</dbReference>